<name>A0AAW0NTJ8_9GOBI</name>
<evidence type="ECO:0000313" key="1">
    <source>
        <dbReference type="EMBL" id="KAK7907607.1"/>
    </source>
</evidence>
<organism evidence="1 2">
    <name type="scientific">Mugilogobius chulae</name>
    <name type="common">yellowstripe goby</name>
    <dbReference type="NCBI Taxonomy" id="88201"/>
    <lineage>
        <taxon>Eukaryota</taxon>
        <taxon>Metazoa</taxon>
        <taxon>Chordata</taxon>
        <taxon>Craniata</taxon>
        <taxon>Vertebrata</taxon>
        <taxon>Euteleostomi</taxon>
        <taxon>Actinopterygii</taxon>
        <taxon>Neopterygii</taxon>
        <taxon>Teleostei</taxon>
        <taxon>Neoteleostei</taxon>
        <taxon>Acanthomorphata</taxon>
        <taxon>Gobiaria</taxon>
        <taxon>Gobiiformes</taxon>
        <taxon>Gobioidei</taxon>
        <taxon>Gobiidae</taxon>
        <taxon>Gobionellinae</taxon>
        <taxon>Mugilogobius</taxon>
    </lineage>
</organism>
<comment type="caution">
    <text evidence="1">The sequence shown here is derived from an EMBL/GenBank/DDBJ whole genome shotgun (WGS) entry which is preliminary data.</text>
</comment>
<proteinExistence type="predicted"/>
<dbReference type="EMBL" id="JBBPFD010000011">
    <property type="protein sequence ID" value="KAK7907607.1"/>
    <property type="molecule type" value="Genomic_DNA"/>
</dbReference>
<sequence>MGCNIEDALYFVERFPQLLPFTGPQEHDRLSEEFLDYQIMQDPEEVDMEHFWAEMGRRKHKVTGQNQFPRLATIAKLILVLRQSNATAERVFSLVGLNKIKTRNSLALEGTLPSIMNVKMAGLEPCFKVSPVLVQFSLGSCCLHPESLLS</sequence>
<reference evidence="2" key="1">
    <citation type="submission" date="2024-04" db="EMBL/GenBank/DDBJ databases">
        <title>Salinicola lusitanus LLJ914,a marine bacterium isolated from the Okinawa Trough.</title>
        <authorList>
            <person name="Li J."/>
        </authorList>
    </citation>
    <scope>NUCLEOTIDE SEQUENCE [LARGE SCALE GENOMIC DNA]</scope>
</reference>
<dbReference type="InterPro" id="IPR012337">
    <property type="entry name" value="RNaseH-like_sf"/>
</dbReference>
<gene>
    <name evidence="1" type="ORF">WMY93_016219</name>
</gene>
<accession>A0AAW0NTJ8</accession>
<evidence type="ECO:0000313" key="2">
    <source>
        <dbReference type="Proteomes" id="UP001460270"/>
    </source>
</evidence>
<dbReference type="SUPFAM" id="SSF53098">
    <property type="entry name" value="Ribonuclease H-like"/>
    <property type="match status" value="1"/>
</dbReference>
<keyword evidence="2" id="KW-1185">Reference proteome</keyword>
<dbReference type="AlphaFoldDB" id="A0AAW0NTJ8"/>
<protein>
    <recommendedName>
        <fullName evidence="3">HAT C-terminal dimerisation domain-containing protein</fullName>
    </recommendedName>
</protein>
<evidence type="ECO:0008006" key="3">
    <source>
        <dbReference type="Google" id="ProtNLM"/>
    </source>
</evidence>
<dbReference type="Proteomes" id="UP001460270">
    <property type="component" value="Unassembled WGS sequence"/>
</dbReference>